<dbReference type="InterPro" id="IPR002712">
    <property type="entry name" value="CcdB"/>
</dbReference>
<dbReference type="Gene3D" id="2.30.30.110">
    <property type="match status" value="1"/>
</dbReference>
<accession>F0J1S4</accession>
<evidence type="ECO:0000256" key="4">
    <source>
        <dbReference type="ARBA" id="ARBA00023015"/>
    </source>
</evidence>
<proteinExistence type="inferred from homology"/>
<comment type="similarity">
    <text evidence="1">Belongs to the CcdB toxin family.</text>
</comment>
<keyword evidence="3" id="KW-0678">Repressor</keyword>
<dbReference type="AlphaFoldDB" id="F0J1S4"/>
<name>F0J1S4_ACIMA</name>
<protein>
    <recommendedName>
        <fullName evidence="2">Toxin CcdB</fullName>
    </recommendedName>
    <alternativeName>
        <fullName evidence="7">Cytotoxic protein CcdB</fullName>
    </alternativeName>
    <alternativeName>
        <fullName evidence="6">Protein LetD</fullName>
    </alternativeName>
</protein>
<evidence type="ECO:0000256" key="1">
    <source>
        <dbReference type="ARBA" id="ARBA00005230"/>
    </source>
</evidence>
<dbReference type="EMBL" id="AP012035">
    <property type="protein sequence ID" value="BAJ81817.1"/>
    <property type="molecule type" value="Genomic_DNA"/>
</dbReference>
<dbReference type="GO" id="GO:0008657">
    <property type="term" value="F:DNA topoisomerase type II (double strand cut, ATP-hydrolyzing) inhibitor activity"/>
    <property type="evidence" value="ECO:0007669"/>
    <property type="project" value="InterPro"/>
</dbReference>
<dbReference type="InterPro" id="IPR011067">
    <property type="entry name" value="Plasmid_toxin/cell-grow_inhib"/>
</dbReference>
<evidence type="ECO:0000313" key="9">
    <source>
        <dbReference type="Proteomes" id="UP000007100"/>
    </source>
</evidence>
<keyword evidence="5" id="KW-0804">Transcription</keyword>
<evidence type="ECO:0000256" key="6">
    <source>
        <dbReference type="ARBA" id="ARBA00029628"/>
    </source>
</evidence>
<keyword evidence="9" id="KW-1185">Reference proteome</keyword>
<evidence type="ECO:0000256" key="2">
    <source>
        <dbReference type="ARBA" id="ARBA00015075"/>
    </source>
</evidence>
<dbReference type="SUPFAM" id="SSF50118">
    <property type="entry name" value="Cell growth inhibitor/plasmid maintenance toxic component"/>
    <property type="match status" value="1"/>
</dbReference>
<organism evidence="8 9">
    <name type="scientific">Acidiphilium multivorum (strain DSM 11245 / JCM 8867 / NBRC 100883 / AIU 301)</name>
    <dbReference type="NCBI Taxonomy" id="926570"/>
    <lineage>
        <taxon>Bacteria</taxon>
        <taxon>Pseudomonadati</taxon>
        <taxon>Pseudomonadota</taxon>
        <taxon>Alphaproteobacteria</taxon>
        <taxon>Acetobacterales</taxon>
        <taxon>Acidocellaceae</taxon>
        <taxon>Acidiphilium</taxon>
    </lineage>
</organism>
<evidence type="ECO:0000313" key="8">
    <source>
        <dbReference type="EMBL" id="BAJ81817.1"/>
    </source>
</evidence>
<dbReference type="Proteomes" id="UP000007100">
    <property type="component" value="Chromosome"/>
</dbReference>
<dbReference type="HOGENOM" id="CLU_158043_0_0_5"/>
<gene>
    <name evidence="8" type="ordered locus">ACMV_24700</name>
</gene>
<keyword evidence="4" id="KW-0805">Transcription regulation</keyword>
<dbReference type="KEGG" id="amv:ACMV_24700"/>
<sequence>MMARFDVHPMPGGRPGYVLDVQADLLSELATRIVVPLLPAEMAPKPFSDLNPVFEVDGTRHVMMTQAIASIPRRELSQHICSLAAERDSITRALDVLLIGF</sequence>
<evidence type="ECO:0000256" key="7">
    <source>
        <dbReference type="ARBA" id="ARBA00033135"/>
    </source>
</evidence>
<reference evidence="8 9" key="1">
    <citation type="submission" date="2010-12" db="EMBL/GenBank/DDBJ databases">
        <title>Whole genome sequence of Acidiphilium multivorum AIU301.</title>
        <authorList>
            <person name="Narita-Yamada S."/>
            <person name="Nakamura S."/>
            <person name="Ito N."/>
            <person name="Takarada H."/>
            <person name="Katano Y."/>
            <person name="Nakazawa H."/>
            <person name="Hosoyama A."/>
            <person name="Yamada R."/>
            <person name="Fujita N."/>
        </authorList>
    </citation>
    <scope>NUCLEOTIDE SEQUENCE [LARGE SCALE GENOMIC DNA]</scope>
    <source>
        <strain evidence="9">DSM 11245 / JCM 8867 / AIU301</strain>
    </source>
</reference>
<evidence type="ECO:0000256" key="3">
    <source>
        <dbReference type="ARBA" id="ARBA00022491"/>
    </source>
</evidence>
<dbReference type="GO" id="GO:0006276">
    <property type="term" value="P:plasmid maintenance"/>
    <property type="evidence" value="ECO:0007669"/>
    <property type="project" value="InterPro"/>
</dbReference>
<dbReference type="Pfam" id="PF01845">
    <property type="entry name" value="CcdB"/>
    <property type="match status" value="1"/>
</dbReference>
<evidence type="ECO:0000256" key="5">
    <source>
        <dbReference type="ARBA" id="ARBA00023163"/>
    </source>
</evidence>